<protein>
    <recommendedName>
        <fullName evidence="1">HNH nuclease domain-containing protein</fullName>
    </recommendedName>
</protein>
<dbReference type="InterPro" id="IPR044925">
    <property type="entry name" value="His-Me_finger_sf"/>
</dbReference>
<dbReference type="EMBL" id="JAPFFF010000004">
    <property type="protein sequence ID" value="KAK8891964.1"/>
    <property type="molecule type" value="Genomic_DNA"/>
</dbReference>
<keyword evidence="3" id="KW-1185">Reference proteome</keyword>
<evidence type="ECO:0000259" key="1">
    <source>
        <dbReference type="Pfam" id="PF13392"/>
    </source>
</evidence>
<feature type="domain" description="HNH nuclease" evidence="1">
    <location>
        <begin position="45"/>
        <end position="91"/>
    </location>
</feature>
<dbReference type="Proteomes" id="UP001470230">
    <property type="component" value="Unassembled WGS sequence"/>
</dbReference>
<evidence type="ECO:0000313" key="3">
    <source>
        <dbReference type="Proteomes" id="UP001470230"/>
    </source>
</evidence>
<dbReference type="Pfam" id="PF13392">
    <property type="entry name" value="HNH_3"/>
    <property type="match status" value="1"/>
</dbReference>
<dbReference type="SUPFAM" id="SSF54060">
    <property type="entry name" value="His-Me finger endonucleases"/>
    <property type="match status" value="1"/>
</dbReference>
<accession>A0ABR2KLJ4</accession>
<proteinExistence type="predicted"/>
<reference evidence="2 3" key="1">
    <citation type="submission" date="2024-04" db="EMBL/GenBank/DDBJ databases">
        <title>Tritrichomonas musculus Genome.</title>
        <authorList>
            <person name="Alves-Ferreira E."/>
            <person name="Grigg M."/>
            <person name="Lorenzi H."/>
            <person name="Galac M."/>
        </authorList>
    </citation>
    <scope>NUCLEOTIDE SEQUENCE [LARGE SCALE GENOMIC DNA]</scope>
    <source>
        <strain evidence="2 3">EAF2021</strain>
    </source>
</reference>
<gene>
    <name evidence="2" type="ORF">M9Y10_029186</name>
</gene>
<organism evidence="2 3">
    <name type="scientific">Tritrichomonas musculus</name>
    <dbReference type="NCBI Taxonomy" id="1915356"/>
    <lineage>
        <taxon>Eukaryota</taxon>
        <taxon>Metamonada</taxon>
        <taxon>Parabasalia</taxon>
        <taxon>Tritrichomonadida</taxon>
        <taxon>Tritrichomonadidae</taxon>
        <taxon>Tritrichomonas</taxon>
    </lineage>
</organism>
<comment type="caution">
    <text evidence="2">The sequence shown here is derived from an EMBL/GenBank/DDBJ whole genome shotgun (WGS) entry which is preliminary data.</text>
</comment>
<sequence>MIMKYLMIIHQFITIRRKKDHYEVIEDDYQNQGYPSVYLKRKPYQKHILIAKQFITNDDPEMKTDVDHINRDRTDYHIENLRWITKSDNQRNKSSFKGIKYEYIDEIPDDYIDVDTYETKKGLHEFNEKEYYYSPSTDKFYYFNGSQYRILNVNMPQNSKCVKMIDKNKRQVAVYYTKFKVQYELLD</sequence>
<dbReference type="Gene3D" id="3.90.75.20">
    <property type="match status" value="1"/>
</dbReference>
<dbReference type="InterPro" id="IPR003615">
    <property type="entry name" value="HNH_nuc"/>
</dbReference>
<evidence type="ECO:0000313" key="2">
    <source>
        <dbReference type="EMBL" id="KAK8891964.1"/>
    </source>
</evidence>
<name>A0ABR2KLJ4_9EUKA</name>